<dbReference type="RefSeq" id="WP_057816049.1">
    <property type="nucleotide sequence ID" value="NZ_CP031598.1"/>
</dbReference>
<evidence type="ECO:0008006" key="5">
    <source>
        <dbReference type="Google" id="ProtNLM"/>
    </source>
</evidence>
<organism evidence="1 3">
    <name type="scientific">Roseovarius indicus</name>
    <dbReference type="NCBI Taxonomy" id="540747"/>
    <lineage>
        <taxon>Bacteria</taxon>
        <taxon>Pseudomonadati</taxon>
        <taxon>Pseudomonadota</taxon>
        <taxon>Alphaproteobacteria</taxon>
        <taxon>Rhodobacterales</taxon>
        <taxon>Roseobacteraceae</taxon>
        <taxon>Roseovarius</taxon>
    </lineage>
</organism>
<dbReference type="PATRIC" id="fig|540747.5.peg.5042"/>
<dbReference type="KEGG" id="rid:RIdsm_02998"/>
<dbReference type="AlphaFoldDB" id="A0A0T5PAE5"/>
<proteinExistence type="predicted"/>
<dbReference type="EMBL" id="CP031598">
    <property type="protein sequence ID" value="QEW27187.1"/>
    <property type="molecule type" value="Genomic_DNA"/>
</dbReference>
<dbReference type="EMBL" id="LAXI01000005">
    <property type="protein sequence ID" value="KRS17992.1"/>
    <property type="molecule type" value="Genomic_DNA"/>
</dbReference>
<evidence type="ECO:0000313" key="3">
    <source>
        <dbReference type="Proteomes" id="UP000051401"/>
    </source>
</evidence>
<gene>
    <name evidence="2" type="ORF">RIdsm_02998</name>
    <name evidence="1" type="ORF">XM52_10585</name>
</gene>
<reference evidence="1 3" key="1">
    <citation type="submission" date="2015-04" db="EMBL/GenBank/DDBJ databases">
        <title>The draft genome sequence of Roseovarius indicus B108T.</title>
        <authorList>
            <person name="Li G."/>
            <person name="Lai Q."/>
            <person name="Shao Z."/>
            <person name="Yan P."/>
        </authorList>
    </citation>
    <scope>NUCLEOTIDE SEQUENCE [LARGE SCALE GENOMIC DNA]</scope>
    <source>
        <strain evidence="1 3">B108</strain>
    </source>
</reference>
<evidence type="ECO:0000313" key="2">
    <source>
        <dbReference type="EMBL" id="QEW27187.1"/>
    </source>
</evidence>
<evidence type="ECO:0000313" key="4">
    <source>
        <dbReference type="Proteomes" id="UP000325785"/>
    </source>
</evidence>
<reference evidence="2 4" key="2">
    <citation type="submission" date="2018-08" db="EMBL/GenBank/DDBJ databases">
        <title>Genetic Globetrotter - A new plasmid hitch-hiking vast phylogenetic and geographic distances.</title>
        <authorList>
            <person name="Vollmers J."/>
            <person name="Petersen J."/>
        </authorList>
    </citation>
    <scope>NUCLEOTIDE SEQUENCE [LARGE SCALE GENOMIC DNA]</scope>
    <source>
        <strain evidence="2 4">DSM 26383</strain>
    </source>
</reference>
<name>A0A0T5PAE5_9RHOB</name>
<dbReference type="STRING" id="540747.SAMN04488031_101347"/>
<keyword evidence="3" id="KW-1185">Reference proteome</keyword>
<dbReference type="Proteomes" id="UP000325785">
    <property type="component" value="Chromosome"/>
</dbReference>
<sequence>MTQPVQNVQDAPEGPPRQYDVVELACDVVSNGVTLPAGTRGTIVELQGGPVDAFTVEFDDLRFGEEFLQDLKEPQFKRLWRERQA</sequence>
<accession>A0A0T5PAE5</accession>
<evidence type="ECO:0000313" key="1">
    <source>
        <dbReference type="EMBL" id="KRS17992.1"/>
    </source>
</evidence>
<protein>
    <recommendedName>
        <fullName evidence="5">DUF4926 domain-containing protein</fullName>
    </recommendedName>
</protein>
<dbReference type="Proteomes" id="UP000051401">
    <property type="component" value="Unassembled WGS sequence"/>
</dbReference>